<accession>A0A6C0JDI5</accession>
<dbReference type="AlphaFoldDB" id="A0A6C0JDI5"/>
<protein>
    <submittedName>
        <fullName evidence="1">Uncharacterized protein</fullName>
    </submittedName>
</protein>
<dbReference type="EMBL" id="MN740360">
    <property type="protein sequence ID" value="QHU02577.1"/>
    <property type="molecule type" value="Genomic_DNA"/>
</dbReference>
<reference evidence="1" key="1">
    <citation type="journal article" date="2020" name="Nature">
        <title>Giant virus diversity and host interactions through global metagenomics.</title>
        <authorList>
            <person name="Schulz F."/>
            <person name="Roux S."/>
            <person name="Paez-Espino D."/>
            <person name="Jungbluth S."/>
            <person name="Walsh D.A."/>
            <person name="Denef V.J."/>
            <person name="McMahon K.D."/>
            <person name="Konstantinidis K.T."/>
            <person name="Eloe-Fadrosh E.A."/>
            <person name="Kyrpides N.C."/>
            <person name="Woyke T."/>
        </authorList>
    </citation>
    <scope>NUCLEOTIDE SEQUENCE</scope>
    <source>
        <strain evidence="1">GVMAG-M-3300025880-76</strain>
    </source>
</reference>
<name>A0A6C0JDI5_9ZZZZ</name>
<evidence type="ECO:0000313" key="1">
    <source>
        <dbReference type="EMBL" id="QHU02577.1"/>
    </source>
</evidence>
<organism evidence="1">
    <name type="scientific">viral metagenome</name>
    <dbReference type="NCBI Taxonomy" id="1070528"/>
    <lineage>
        <taxon>unclassified sequences</taxon>
        <taxon>metagenomes</taxon>
        <taxon>organismal metagenomes</taxon>
    </lineage>
</organism>
<proteinExistence type="predicted"/>
<sequence>MINLIDKDELGFDKKFCHKVIRKRHKFIVDNNLPRITFSNLIPQSHWPINLLNNVNDEIYEKIEKSIIHKMSDVYKINVNDLEHNICYYVENNIQNTKIYNHIDHCNYSYGYLILLNENTYYEGGEIYINDNLINLDNKILFFKLQDAINITNILEGEQHKLIGFVNYCFNENNDTIGSFKSKKLNIFKTQNYIASINDVVLKNNACHLYKILLDPGARLFEDKINSKKYYILNNEMDVIQYGNLFTSQINVVKDFLSKFNLDHTHMLPVKLCKYENIRKLLSFSPIIQTRDSKYNSDIHMDINDNIIKNTYIKFTLFVCINDVEGKIIFPNQNFEYDLYEGAGFIIPNNIIFSFYITLHRNNIIEDCVSFAEMSFY</sequence>